<dbReference type="GO" id="GO:0003723">
    <property type="term" value="F:RNA binding"/>
    <property type="evidence" value="ECO:0007669"/>
    <property type="project" value="InterPro"/>
</dbReference>
<dbReference type="InterPro" id="IPR042092">
    <property type="entry name" value="PsdUridine_s_RsuA/RluB/E/F_cat"/>
</dbReference>
<evidence type="ECO:0000313" key="5">
    <source>
        <dbReference type="EMBL" id="AEE53905.1"/>
    </source>
</evidence>
<dbReference type="OrthoDB" id="1012272at2"/>
<dbReference type="Gene3D" id="3.30.70.580">
    <property type="entry name" value="Pseudouridine synthase I, catalytic domain, N-terminal subdomain"/>
    <property type="match status" value="1"/>
</dbReference>
<evidence type="ECO:0000259" key="4">
    <source>
        <dbReference type="Pfam" id="PF00849"/>
    </source>
</evidence>
<dbReference type="PROSITE" id="PS01149">
    <property type="entry name" value="PSI_RSU"/>
    <property type="match status" value="1"/>
</dbReference>
<dbReference type="HOGENOM" id="CLU_024979_8_1_10"/>
<dbReference type="InterPro" id="IPR020103">
    <property type="entry name" value="PsdUridine_synth_cat_dom_sf"/>
</dbReference>
<proteinExistence type="inferred from homology"/>
<dbReference type="EC" id="5.4.99.-" evidence="3"/>
<keyword evidence="2 3" id="KW-0413">Isomerase</keyword>
<accession>F4L2I7</accession>
<dbReference type="STRING" id="760192.Halhy_6083"/>
<dbReference type="GO" id="GO:0009982">
    <property type="term" value="F:pseudouridine synthase activity"/>
    <property type="evidence" value="ECO:0007669"/>
    <property type="project" value="InterPro"/>
</dbReference>
<organism evidence="5 6">
    <name type="scientific">Haliscomenobacter hydrossis (strain ATCC 27775 / DSM 1100 / LMG 10767 / O)</name>
    <dbReference type="NCBI Taxonomy" id="760192"/>
    <lineage>
        <taxon>Bacteria</taxon>
        <taxon>Pseudomonadati</taxon>
        <taxon>Bacteroidota</taxon>
        <taxon>Saprospiria</taxon>
        <taxon>Saprospirales</taxon>
        <taxon>Haliscomenobacteraceae</taxon>
        <taxon>Haliscomenobacter</taxon>
    </lineage>
</organism>
<gene>
    <name evidence="5" type="ordered locus">Halhy_6083</name>
</gene>
<dbReference type="Gene3D" id="3.30.70.1560">
    <property type="entry name" value="Alpha-L RNA-binding motif"/>
    <property type="match status" value="1"/>
</dbReference>
<dbReference type="InterPro" id="IPR050343">
    <property type="entry name" value="RsuA_PseudoU_synthase"/>
</dbReference>
<dbReference type="EMBL" id="CP002691">
    <property type="protein sequence ID" value="AEE53905.1"/>
    <property type="molecule type" value="Genomic_DNA"/>
</dbReference>
<dbReference type="InterPro" id="IPR020094">
    <property type="entry name" value="TruA/RsuA/RluB/E/F_N"/>
</dbReference>
<dbReference type="eggNOG" id="COG1187">
    <property type="taxonomic scope" value="Bacteria"/>
</dbReference>
<evidence type="ECO:0000313" key="6">
    <source>
        <dbReference type="Proteomes" id="UP000008461"/>
    </source>
</evidence>
<dbReference type="Pfam" id="PF00849">
    <property type="entry name" value="PseudoU_synth_2"/>
    <property type="match status" value="1"/>
</dbReference>
<dbReference type="InterPro" id="IPR018496">
    <property type="entry name" value="PsdUridine_synth_RsuA/RluB_CS"/>
</dbReference>
<keyword evidence="6" id="KW-1185">Reference proteome</keyword>
<sequence length="197" mass="22719">MFHYILLHKPFGYLSQFTPETPGQLTLADLGPFPPEVYPVGRLDQDSEGLLLLSNDSRLNVQLLDPRHAHWRTYWVQVEGIPDEAALAHLRSGVEIRFNKKTYHTLPARAQLLDPQPTVAERNPPIRYRANIPETWLELSLQEGKNRQVRRMCAKVGYPVLRLIRVNIENLQLGDLAVGAWRACTQKEIYTYLKLKK</sequence>
<dbReference type="InterPro" id="IPR006145">
    <property type="entry name" value="PsdUridine_synth_RsuA/RluA"/>
</dbReference>
<dbReference type="GO" id="GO:0140098">
    <property type="term" value="F:catalytic activity, acting on RNA"/>
    <property type="evidence" value="ECO:0007669"/>
    <property type="project" value="UniProtKB-ARBA"/>
</dbReference>
<reference key="2">
    <citation type="submission" date="2011-04" db="EMBL/GenBank/DDBJ databases">
        <title>Complete sequence of chromosome of Haliscomenobacter hydrossis DSM 1100.</title>
        <authorList>
            <consortium name="US DOE Joint Genome Institute (JGI-PGF)"/>
            <person name="Lucas S."/>
            <person name="Han J."/>
            <person name="Lapidus A."/>
            <person name="Bruce D."/>
            <person name="Goodwin L."/>
            <person name="Pitluck S."/>
            <person name="Peters L."/>
            <person name="Kyrpides N."/>
            <person name="Mavromatis K."/>
            <person name="Ivanova N."/>
            <person name="Ovchinnikova G."/>
            <person name="Pagani I."/>
            <person name="Daligault H."/>
            <person name="Detter J.C."/>
            <person name="Han C."/>
            <person name="Land M."/>
            <person name="Hauser L."/>
            <person name="Markowitz V."/>
            <person name="Cheng J.-F."/>
            <person name="Hugenholtz P."/>
            <person name="Woyke T."/>
            <person name="Wu D."/>
            <person name="Verbarg S."/>
            <person name="Frueling A."/>
            <person name="Brambilla E."/>
            <person name="Klenk H.-P."/>
            <person name="Eisen J.A."/>
        </authorList>
    </citation>
    <scope>NUCLEOTIDE SEQUENCE</scope>
    <source>
        <strain>DSM 1100</strain>
    </source>
</reference>
<dbReference type="SUPFAM" id="SSF55120">
    <property type="entry name" value="Pseudouridine synthase"/>
    <property type="match status" value="1"/>
</dbReference>
<dbReference type="GO" id="GO:0001522">
    <property type="term" value="P:pseudouridine synthesis"/>
    <property type="evidence" value="ECO:0007669"/>
    <property type="project" value="InterPro"/>
</dbReference>
<evidence type="ECO:0000256" key="2">
    <source>
        <dbReference type="ARBA" id="ARBA00023235"/>
    </source>
</evidence>
<reference evidence="5 6" key="1">
    <citation type="journal article" date="2011" name="Stand. Genomic Sci.">
        <title>Complete genome sequence of Haliscomenobacter hydrossis type strain (O).</title>
        <authorList>
            <consortium name="US DOE Joint Genome Institute (JGI-PGF)"/>
            <person name="Daligault H."/>
            <person name="Lapidus A."/>
            <person name="Zeytun A."/>
            <person name="Nolan M."/>
            <person name="Lucas S."/>
            <person name="Del Rio T.G."/>
            <person name="Tice H."/>
            <person name="Cheng J.F."/>
            <person name="Tapia R."/>
            <person name="Han C."/>
            <person name="Goodwin L."/>
            <person name="Pitluck S."/>
            <person name="Liolios K."/>
            <person name="Pagani I."/>
            <person name="Ivanova N."/>
            <person name="Huntemann M."/>
            <person name="Mavromatis K."/>
            <person name="Mikhailova N."/>
            <person name="Pati A."/>
            <person name="Chen A."/>
            <person name="Palaniappan K."/>
            <person name="Land M."/>
            <person name="Hauser L."/>
            <person name="Brambilla E.M."/>
            <person name="Rohde M."/>
            <person name="Verbarg S."/>
            <person name="Goker M."/>
            <person name="Bristow J."/>
            <person name="Eisen J.A."/>
            <person name="Markowitz V."/>
            <person name="Hugenholtz P."/>
            <person name="Kyrpides N.C."/>
            <person name="Klenk H.P."/>
            <person name="Woyke T."/>
        </authorList>
    </citation>
    <scope>NUCLEOTIDE SEQUENCE [LARGE SCALE GENOMIC DNA]</scope>
    <source>
        <strain evidence="6">ATCC 27775 / DSM 1100 / LMG 10767 / O</strain>
    </source>
</reference>
<dbReference type="GO" id="GO:0006364">
    <property type="term" value="P:rRNA processing"/>
    <property type="evidence" value="ECO:0007669"/>
    <property type="project" value="UniProtKB-ARBA"/>
</dbReference>
<dbReference type="NCBIfam" id="TIGR00093">
    <property type="entry name" value="pseudouridine synthase"/>
    <property type="match status" value="1"/>
</dbReference>
<dbReference type="KEGG" id="hhy:Halhy_6083"/>
<dbReference type="PANTHER" id="PTHR47683:SF2">
    <property type="entry name" value="RNA-BINDING S4 DOMAIN-CONTAINING PROTEIN"/>
    <property type="match status" value="1"/>
</dbReference>
<dbReference type="AlphaFoldDB" id="F4L2I7"/>
<protein>
    <recommendedName>
        <fullName evidence="3">Pseudouridine synthase</fullName>
        <ecNumber evidence="3">5.4.99.-</ecNumber>
    </recommendedName>
</protein>
<name>F4L2I7_HALH1</name>
<dbReference type="InterPro" id="IPR000748">
    <property type="entry name" value="PsdUridine_synth_RsuA/RluB/E/F"/>
</dbReference>
<dbReference type="PANTHER" id="PTHR47683">
    <property type="entry name" value="PSEUDOURIDINE SYNTHASE FAMILY PROTEIN-RELATED"/>
    <property type="match status" value="1"/>
</dbReference>
<dbReference type="RefSeq" id="WP_013768427.1">
    <property type="nucleotide sequence ID" value="NC_015510.1"/>
</dbReference>
<dbReference type="Proteomes" id="UP000008461">
    <property type="component" value="Chromosome"/>
</dbReference>
<evidence type="ECO:0000256" key="3">
    <source>
        <dbReference type="RuleBase" id="RU003887"/>
    </source>
</evidence>
<feature type="domain" description="Pseudouridine synthase RsuA/RluA-like" evidence="4">
    <location>
        <begin position="3"/>
        <end position="155"/>
    </location>
</feature>
<comment type="similarity">
    <text evidence="1 3">Belongs to the pseudouridine synthase RsuA family.</text>
</comment>
<evidence type="ECO:0000256" key="1">
    <source>
        <dbReference type="ARBA" id="ARBA00008348"/>
    </source>
</evidence>